<organism evidence="1 2">
    <name type="scientific">Lithocarpus litseifolius</name>
    <dbReference type="NCBI Taxonomy" id="425828"/>
    <lineage>
        <taxon>Eukaryota</taxon>
        <taxon>Viridiplantae</taxon>
        <taxon>Streptophyta</taxon>
        <taxon>Embryophyta</taxon>
        <taxon>Tracheophyta</taxon>
        <taxon>Spermatophyta</taxon>
        <taxon>Magnoliopsida</taxon>
        <taxon>eudicotyledons</taxon>
        <taxon>Gunneridae</taxon>
        <taxon>Pentapetalae</taxon>
        <taxon>rosids</taxon>
        <taxon>fabids</taxon>
        <taxon>Fagales</taxon>
        <taxon>Fagaceae</taxon>
        <taxon>Lithocarpus</taxon>
    </lineage>
</organism>
<gene>
    <name evidence="1" type="ORF">SO802_002583</name>
</gene>
<protein>
    <submittedName>
        <fullName evidence="1">Uncharacterized protein</fullName>
    </submittedName>
</protein>
<dbReference type="EMBL" id="JAZDWU010000001">
    <property type="protein sequence ID" value="KAL0015514.1"/>
    <property type="molecule type" value="Genomic_DNA"/>
</dbReference>
<evidence type="ECO:0000313" key="1">
    <source>
        <dbReference type="EMBL" id="KAL0015514.1"/>
    </source>
</evidence>
<comment type="caution">
    <text evidence="1">The sequence shown here is derived from an EMBL/GenBank/DDBJ whole genome shotgun (WGS) entry which is preliminary data.</text>
</comment>
<name>A0AAW2DZB5_9ROSI</name>
<reference evidence="1 2" key="1">
    <citation type="submission" date="2024-01" db="EMBL/GenBank/DDBJ databases">
        <title>A telomere-to-telomere, gap-free genome of sweet tea (Lithocarpus litseifolius).</title>
        <authorList>
            <person name="Zhou J."/>
        </authorList>
    </citation>
    <scope>NUCLEOTIDE SEQUENCE [LARGE SCALE GENOMIC DNA]</scope>
    <source>
        <strain evidence="1">Zhou-2022a</strain>
        <tissue evidence="1">Leaf</tissue>
    </source>
</reference>
<sequence>MRTSSATGLESSSANVDRNAMEYGSSTYVDFFLKIGTSNNVQFWSKKFSNTAPPLAEYKLNFDAAVFPNLQCSGFGAIIRNANRKSWWECQLKGQTCTAVRKLRLWCVGKRLNSPWKQVLLGLLLKGIALSSTARQILQKTGPSLTISMMI</sequence>
<proteinExistence type="predicted"/>
<keyword evidence="2" id="KW-1185">Reference proteome</keyword>
<dbReference type="AlphaFoldDB" id="A0AAW2DZB5"/>
<evidence type="ECO:0000313" key="2">
    <source>
        <dbReference type="Proteomes" id="UP001459277"/>
    </source>
</evidence>
<accession>A0AAW2DZB5</accession>
<dbReference type="Proteomes" id="UP001459277">
    <property type="component" value="Unassembled WGS sequence"/>
</dbReference>